<dbReference type="RefSeq" id="XP_001014947.1">
    <property type="nucleotide sequence ID" value="XM_001014947.3"/>
</dbReference>
<dbReference type="InterPro" id="IPR001063">
    <property type="entry name" value="Ribosomal_uL22"/>
</dbReference>
<accession>Q23CT9</accession>
<dbReference type="Gene3D" id="3.90.470.10">
    <property type="entry name" value="Ribosomal protein L22/L17"/>
    <property type="match status" value="1"/>
</dbReference>
<dbReference type="EMBL" id="GG662712">
    <property type="protein sequence ID" value="EAR94430.1"/>
    <property type="molecule type" value="Genomic_DNA"/>
</dbReference>
<dbReference type="SUPFAM" id="SSF54843">
    <property type="entry name" value="Ribosomal protein L22"/>
    <property type="match status" value="1"/>
</dbReference>
<dbReference type="GO" id="GO:0005762">
    <property type="term" value="C:mitochondrial large ribosomal subunit"/>
    <property type="evidence" value="ECO:0007669"/>
    <property type="project" value="TreeGrafter"/>
</dbReference>
<keyword evidence="3 4" id="KW-0687">Ribonucleoprotein</keyword>
<keyword evidence="6" id="KW-1185">Reference proteome</keyword>
<proteinExistence type="evidence at protein level"/>
<dbReference type="AlphaFoldDB" id="Q23CT9"/>
<sequence length="364" mass="42754">MITRSLKQFNKSMLLSFRPIYSMRSYNQTIVENQKVFKNTVNDREYYELKNTYGDYEEAKKAKELERKKNISQLQINNLSQNDKNPANFLKVKINSNVYTNEEKNQQVISQYTFKNPQEYTDPVVLKVLPREPLVTVESYTKSVENSIKRLFLPARAIRKQHAYDALSILSNIHSKASEQIAQAIAKTISVAKLKEMDLNRLFIHGVIIGRKKKRMGLRYHARGRFGIKHRQTSTIKVILYEKPVKQLYREMLEGKTAPVLAYAMRQRMVSENADYDEIRENQWVLTSKGRQQRKLMLKRKVLIQYLQFKAKGFIVDKNLIKQRILEKEATAWAQKYEDKKASQVDSSLEKRMAIFKKNQEITG</sequence>
<gene>
    <name evidence="5" type="ORF">TTHERM_00052510</name>
</gene>
<reference evidence="7" key="2">
    <citation type="journal article" date="2020" name="Elife">
        <title>Ciliate mitoribosome illuminates evolutionary steps of mitochondrial translation.</title>
        <authorList>
            <person name="Tobiasson V."/>
            <person name="Amunts A."/>
        </authorList>
    </citation>
    <scope>STRUCTURE BY ELECTRON MICROSCOPY (3.70 ANGSTROMS)</scope>
</reference>
<keyword evidence="7" id="KW-0002">3D-structure</keyword>
<evidence type="ECO:0000256" key="2">
    <source>
        <dbReference type="ARBA" id="ARBA00022980"/>
    </source>
</evidence>
<comment type="similarity">
    <text evidence="1 4">Belongs to the universal ribosomal protein uL22 family.</text>
</comment>
<dbReference type="PANTHER" id="PTHR13501:SF8">
    <property type="entry name" value="LARGE RIBOSOMAL SUBUNIT PROTEIN UL22M"/>
    <property type="match status" value="1"/>
</dbReference>
<dbReference type="OMA" id="IRENQWV"/>
<dbReference type="PDB" id="6Z1P">
    <property type="method" value="EM"/>
    <property type="resolution" value="3.70 A"/>
    <property type="chains" value="Aw=1-364"/>
</dbReference>
<organism evidence="5 6">
    <name type="scientific">Tetrahymena thermophila (strain SB210)</name>
    <dbReference type="NCBI Taxonomy" id="312017"/>
    <lineage>
        <taxon>Eukaryota</taxon>
        <taxon>Sar</taxon>
        <taxon>Alveolata</taxon>
        <taxon>Ciliophora</taxon>
        <taxon>Intramacronucleata</taxon>
        <taxon>Oligohymenophorea</taxon>
        <taxon>Hymenostomatida</taxon>
        <taxon>Tetrahymenina</taxon>
        <taxon>Tetrahymenidae</taxon>
        <taxon>Tetrahymena</taxon>
    </lineage>
</organism>
<evidence type="ECO:0000256" key="4">
    <source>
        <dbReference type="RuleBase" id="RU004005"/>
    </source>
</evidence>
<dbReference type="Proteomes" id="UP000009168">
    <property type="component" value="Unassembled WGS sequence"/>
</dbReference>
<evidence type="ECO:0000313" key="5">
    <source>
        <dbReference type="EMBL" id="EAR94430.1"/>
    </source>
</evidence>
<dbReference type="GO" id="GO:0006412">
    <property type="term" value="P:translation"/>
    <property type="evidence" value="ECO:0007669"/>
    <property type="project" value="InterPro"/>
</dbReference>
<evidence type="ECO:0007829" key="7">
    <source>
        <dbReference type="PDB" id="6Z1P"/>
    </source>
</evidence>
<reference evidence="6" key="1">
    <citation type="journal article" date="2006" name="PLoS Biol.">
        <title>Macronuclear genome sequence of the ciliate Tetrahymena thermophila, a model eukaryote.</title>
        <authorList>
            <person name="Eisen J.A."/>
            <person name="Coyne R.S."/>
            <person name="Wu M."/>
            <person name="Wu D."/>
            <person name="Thiagarajan M."/>
            <person name="Wortman J.R."/>
            <person name="Badger J.H."/>
            <person name="Ren Q."/>
            <person name="Amedeo P."/>
            <person name="Jones K.M."/>
            <person name="Tallon L.J."/>
            <person name="Delcher A.L."/>
            <person name="Salzberg S.L."/>
            <person name="Silva J.C."/>
            <person name="Haas B.J."/>
            <person name="Majoros W.H."/>
            <person name="Farzad M."/>
            <person name="Carlton J.M."/>
            <person name="Smith R.K. Jr."/>
            <person name="Garg J."/>
            <person name="Pearlman R.E."/>
            <person name="Karrer K.M."/>
            <person name="Sun L."/>
            <person name="Manning G."/>
            <person name="Elde N.C."/>
            <person name="Turkewitz A.P."/>
            <person name="Asai D.J."/>
            <person name="Wilkes D.E."/>
            <person name="Wang Y."/>
            <person name="Cai H."/>
            <person name="Collins K."/>
            <person name="Stewart B.A."/>
            <person name="Lee S.R."/>
            <person name="Wilamowska K."/>
            <person name="Weinberg Z."/>
            <person name="Ruzzo W.L."/>
            <person name="Wloga D."/>
            <person name="Gaertig J."/>
            <person name="Frankel J."/>
            <person name="Tsao C.-C."/>
            <person name="Gorovsky M.A."/>
            <person name="Keeling P.J."/>
            <person name="Waller R.F."/>
            <person name="Patron N.J."/>
            <person name="Cherry J.M."/>
            <person name="Stover N.A."/>
            <person name="Krieger C.J."/>
            <person name="del Toro C."/>
            <person name="Ryder H.F."/>
            <person name="Williamson S.C."/>
            <person name="Barbeau R.A."/>
            <person name="Hamilton E.P."/>
            <person name="Orias E."/>
        </authorList>
    </citation>
    <scope>NUCLEOTIDE SEQUENCE [LARGE SCALE GENOMIC DNA]</scope>
    <source>
        <strain evidence="6">SB210</strain>
    </source>
</reference>
<dbReference type="HOGENOM" id="CLU_817516_0_0_1"/>
<dbReference type="EMDB" id="EMD-11032"/>
<name>Q23CT9_TETTS</name>
<dbReference type="InterPro" id="IPR036394">
    <property type="entry name" value="Ribosomal_uL22_sf"/>
</dbReference>
<dbReference type="PANTHER" id="PTHR13501">
    <property type="entry name" value="CHLOROPLAST 50S RIBOSOMAL PROTEIN L22-RELATED"/>
    <property type="match status" value="1"/>
</dbReference>
<dbReference type="OrthoDB" id="416470at2759"/>
<dbReference type="GeneID" id="7843958"/>
<dbReference type="Pfam" id="PF00237">
    <property type="entry name" value="Ribosomal_L22"/>
    <property type="match status" value="1"/>
</dbReference>
<dbReference type="InterPro" id="IPR047867">
    <property type="entry name" value="Ribosomal_uL22_bac/org-type"/>
</dbReference>
<dbReference type="eggNOG" id="ENOG502SQYD">
    <property type="taxonomic scope" value="Eukaryota"/>
</dbReference>
<protein>
    <submittedName>
        <fullName evidence="5">Ribosomal protein L22/L17e</fullName>
    </submittedName>
</protein>
<evidence type="ECO:0000313" key="6">
    <source>
        <dbReference type="Proteomes" id="UP000009168"/>
    </source>
</evidence>
<dbReference type="InParanoid" id="Q23CT9"/>
<keyword evidence="2 4" id="KW-0689">Ribosomal protein</keyword>
<dbReference type="STRING" id="312017.Q23CT9"/>
<evidence type="ECO:0000256" key="3">
    <source>
        <dbReference type="ARBA" id="ARBA00023274"/>
    </source>
</evidence>
<dbReference type="GO" id="GO:0003735">
    <property type="term" value="F:structural constituent of ribosome"/>
    <property type="evidence" value="ECO:0007669"/>
    <property type="project" value="InterPro"/>
</dbReference>
<dbReference type="KEGG" id="tet:TTHERM_00052510"/>
<evidence type="ECO:0000256" key="1">
    <source>
        <dbReference type="ARBA" id="ARBA00009451"/>
    </source>
</evidence>